<keyword evidence="23" id="KW-1185">Reference proteome</keyword>
<comment type="caution">
    <text evidence="22">The sequence shown here is derived from an EMBL/GenBank/DDBJ whole genome shotgun (WGS) entry which is preliminary data.</text>
</comment>
<dbReference type="FunFam" id="3.30.1520.10:FF:000022">
    <property type="entry name" value="Kinesin family member 16B"/>
    <property type="match status" value="1"/>
</dbReference>
<comment type="similarity">
    <text evidence="17">Belongs to the TRAFAC class myosin-kinesin ATPase superfamily. Kinesin family.</text>
</comment>
<evidence type="ECO:0000259" key="21">
    <source>
        <dbReference type="PROSITE" id="PS50195"/>
    </source>
</evidence>
<dbReference type="PROSITE" id="PS50195">
    <property type="entry name" value="PX"/>
    <property type="match status" value="1"/>
</dbReference>
<dbReference type="GO" id="GO:0003777">
    <property type="term" value="F:microtubule motor activity"/>
    <property type="evidence" value="ECO:0007669"/>
    <property type="project" value="InterPro"/>
</dbReference>
<dbReference type="CDD" id="cd22732">
    <property type="entry name" value="FHA_KIF16B"/>
    <property type="match status" value="1"/>
</dbReference>
<dbReference type="CDD" id="cd06874">
    <property type="entry name" value="PX_KIF16B_SNX23"/>
    <property type="match status" value="1"/>
</dbReference>
<dbReference type="Gene3D" id="3.30.1520.10">
    <property type="entry name" value="Phox-like domain"/>
    <property type="match status" value="1"/>
</dbReference>
<dbReference type="CDD" id="cd01365">
    <property type="entry name" value="KISc_KIF1A_KIF1B"/>
    <property type="match status" value="1"/>
</dbReference>
<dbReference type="InterPro" id="IPR036961">
    <property type="entry name" value="Kinesin_motor_dom_sf"/>
</dbReference>
<evidence type="ECO:0000256" key="12">
    <source>
        <dbReference type="ARBA" id="ARBA00023136"/>
    </source>
</evidence>
<evidence type="ECO:0000259" key="20">
    <source>
        <dbReference type="PROSITE" id="PS50067"/>
    </source>
</evidence>
<feature type="domain" description="PX" evidence="21">
    <location>
        <begin position="1182"/>
        <end position="1307"/>
    </location>
</feature>
<dbReference type="InterPro" id="IPR027417">
    <property type="entry name" value="P-loop_NTPase"/>
</dbReference>
<evidence type="ECO:0000256" key="14">
    <source>
        <dbReference type="ARBA" id="ARBA00023212"/>
    </source>
</evidence>
<dbReference type="GO" id="GO:0005524">
    <property type="term" value="F:ATP binding"/>
    <property type="evidence" value="ECO:0007669"/>
    <property type="project" value="UniProtKB-UniRule"/>
</dbReference>
<dbReference type="GO" id="GO:0007169">
    <property type="term" value="P:cell surface receptor protein tyrosine kinase signaling pathway"/>
    <property type="evidence" value="ECO:0007669"/>
    <property type="project" value="UniProtKB-ARBA"/>
</dbReference>
<dbReference type="Gene3D" id="2.60.200.20">
    <property type="match status" value="1"/>
</dbReference>
<evidence type="ECO:0000256" key="7">
    <source>
        <dbReference type="ARBA" id="ARBA00022741"/>
    </source>
</evidence>
<feature type="coiled-coil region" evidence="18">
    <location>
        <begin position="358"/>
        <end position="406"/>
    </location>
</feature>
<keyword evidence="12" id="KW-0472">Membrane</keyword>
<keyword evidence="10 18" id="KW-0175">Coiled coil</keyword>
<dbReference type="InterPro" id="IPR036871">
    <property type="entry name" value="PX_dom_sf"/>
</dbReference>
<dbReference type="EMBL" id="VULE01003074">
    <property type="protein sequence ID" value="KAF1514045.1"/>
    <property type="molecule type" value="Genomic_DNA"/>
</dbReference>
<name>A0A8J4J5T8_EUDSL</name>
<keyword evidence="11" id="KW-0446">Lipid-binding</keyword>
<comment type="function">
    <text evidence="15">Plus end-directed microtubule-dependent motor protein involved in endosome transport and receptor recycling and degradation. Regulates the plus end motility of early endosomes and the balance between recycling and degradation of receptors such as EGF receptor (EGFR) and FGF receptor (FGFR). Regulates the Golgi to endosome transport of FGFR-containing vesicles during early development, a key process for developing basement membrane and epiblast and primitive endoderm lineages during early postimplantation development.</text>
</comment>
<dbReference type="PRINTS" id="PR00380">
    <property type="entry name" value="KINESINHEAVY"/>
</dbReference>
<proteinExistence type="inferred from homology"/>
<evidence type="ECO:0000256" key="3">
    <source>
        <dbReference type="ARBA" id="ARBA00022448"/>
    </source>
</evidence>
<dbReference type="Pfam" id="PF00225">
    <property type="entry name" value="Kinesin"/>
    <property type="match status" value="1"/>
</dbReference>
<evidence type="ECO:0000256" key="8">
    <source>
        <dbReference type="ARBA" id="ARBA00022753"/>
    </source>
</evidence>
<evidence type="ECO:0000256" key="4">
    <source>
        <dbReference type="ARBA" id="ARBA00022490"/>
    </source>
</evidence>
<evidence type="ECO:0000313" key="22">
    <source>
        <dbReference type="EMBL" id="KAF1514045.1"/>
    </source>
</evidence>
<accession>A0A8J4J5T8</accession>
<dbReference type="Pfam" id="PF00498">
    <property type="entry name" value="FHA"/>
    <property type="match status" value="1"/>
</dbReference>
<keyword evidence="6" id="KW-0493">Microtubule</keyword>
<evidence type="ECO:0000256" key="16">
    <source>
        <dbReference type="ARBA" id="ARBA00074951"/>
    </source>
</evidence>
<feature type="region of interest" description="Disordered" evidence="19">
    <location>
        <begin position="1072"/>
        <end position="1109"/>
    </location>
</feature>
<dbReference type="FunFam" id="2.60.200.20:FF:000005">
    <property type="entry name" value="Kinesin family member 16B"/>
    <property type="match status" value="1"/>
</dbReference>
<keyword evidence="3" id="KW-0813">Transport</keyword>
<dbReference type="InterPro" id="IPR019821">
    <property type="entry name" value="Kinesin_motor_CS"/>
</dbReference>
<dbReference type="GO" id="GO:0016192">
    <property type="term" value="P:vesicle-mediated transport"/>
    <property type="evidence" value="ECO:0007669"/>
    <property type="project" value="UniProtKB-ARBA"/>
</dbReference>
<keyword evidence="4" id="KW-0963">Cytoplasm</keyword>
<evidence type="ECO:0000256" key="15">
    <source>
        <dbReference type="ARBA" id="ARBA00054846"/>
    </source>
</evidence>
<comment type="subcellular location">
    <subcellularLocation>
        <location evidence="2">Cytoplasm</location>
        <location evidence="2">Cytoskeleton</location>
        <location evidence="2">Spindle</location>
    </subcellularLocation>
    <subcellularLocation>
        <location evidence="1">Early endosome membrane</location>
    </subcellularLocation>
</comment>
<feature type="domain" description="Kinesin motor" evidence="20">
    <location>
        <begin position="1"/>
        <end position="343"/>
    </location>
</feature>
<feature type="non-terminal residue" evidence="22">
    <location>
        <position position="1"/>
    </location>
</feature>
<dbReference type="PROSITE" id="PS50067">
    <property type="entry name" value="KINESIN_MOTOR_2"/>
    <property type="match status" value="1"/>
</dbReference>
<evidence type="ECO:0000256" key="1">
    <source>
        <dbReference type="ARBA" id="ARBA00004146"/>
    </source>
</evidence>
<dbReference type="SMART" id="SM00129">
    <property type="entry name" value="KISc"/>
    <property type="match status" value="1"/>
</dbReference>
<dbReference type="GO" id="GO:0031901">
    <property type="term" value="C:early endosome membrane"/>
    <property type="evidence" value="ECO:0007669"/>
    <property type="project" value="UniProtKB-SubCell"/>
</dbReference>
<keyword evidence="13 17" id="KW-0505">Motor protein</keyword>
<evidence type="ECO:0000256" key="13">
    <source>
        <dbReference type="ARBA" id="ARBA00023175"/>
    </source>
</evidence>
<dbReference type="SUPFAM" id="SSF52540">
    <property type="entry name" value="P-loop containing nucleoside triphosphate hydrolases"/>
    <property type="match status" value="1"/>
</dbReference>
<dbReference type="PROSITE" id="PS00411">
    <property type="entry name" value="KINESIN_MOTOR_1"/>
    <property type="match status" value="1"/>
</dbReference>
<dbReference type="SUPFAM" id="SSF49879">
    <property type="entry name" value="SMAD/FHA domain"/>
    <property type="match status" value="1"/>
</dbReference>
<dbReference type="Proteomes" id="UP000725257">
    <property type="component" value="Unassembled WGS sequence"/>
</dbReference>
<organism evidence="22 23">
    <name type="scientific">Eudyptes sclateri</name>
    <name type="common">Erect-crested penguin</name>
    <dbReference type="NCBI Taxonomy" id="92688"/>
    <lineage>
        <taxon>Eukaryota</taxon>
        <taxon>Metazoa</taxon>
        <taxon>Chordata</taxon>
        <taxon>Craniata</taxon>
        <taxon>Vertebrata</taxon>
        <taxon>Euteleostomi</taxon>
        <taxon>Archelosauria</taxon>
        <taxon>Archosauria</taxon>
        <taxon>Dinosauria</taxon>
        <taxon>Saurischia</taxon>
        <taxon>Theropoda</taxon>
        <taxon>Coelurosauria</taxon>
        <taxon>Aves</taxon>
        <taxon>Neognathae</taxon>
        <taxon>Neoaves</taxon>
        <taxon>Aequornithes</taxon>
        <taxon>Sphenisciformes</taxon>
        <taxon>Spheniscidae</taxon>
        <taxon>Eudyptes</taxon>
    </lineage>
</organism>
<dbReference type="PANTHER" id="PTHR47117:SF8">
    <property type="entry name" value="KINESIN FAMILY MEMBER 16B"/>
    <property type="match status" value="1"/>
</dbReference>
<evidence type="ECO:0000256" key="6">
    <source>
        <dbReference type="ARBA" id="ARBA00022701"/>
    </source>
</evidence>
<feature type="coiled-coil region" evidence="18">
    <location>
        <begin position="658"/>
        <end position="863"/>
    </location>
</feature>
<evidence type="ECO:0000256" key="19">
    <source>
        <dbReference type="SAM" id="MobiDB-lite"/>
    </source>
</evidence>
<evidence type="ECO:0000256" key="10">
    <source>
        <dbReference type="ARBA" id="ARBA00023054"/>
    </source>
</evidence>
<dbReference type="InterPro" id="IPR008984">
    <property type="entry name" value="SMAD_FHA_dom_sf"/>
</dbReference>
<dbReference type="GO" id="GO:0005819">
    <property type="term" value="C:spindle"/>
    <property type="evidence" value="ECO:0007669"/>
    <property type="project" value="UniProtKB-SubCell"/>
</dbReference>
<dbReference type="InterPro" id="IPR001683">
    <property type="entry name" value="PX_dom"/>
</dbReference>
<feature type="coiled-coil region" evidence="18">
    <location>
        <begin position="595"/>
        <end position="632"/>
    </location>
</feature>
<feature type="non-terminal residue" evidence="22">
    <location>
        <position position="1317"/>
    </location>
</feature>
<evidence type="ECO:0000256" key="11">
    <source>
        <dbReference type="ARBA" id="ARBA00023121"/>
    </source>
</evidence>
<sequence>REKDLNAKFIISMEKNKTTITNLKVPEGGTGDTGRERTKTFTYDFSYFSADSKSPSFVCQETVFKNLGTDVLKSAFEGYNACVFAYGQTGSGKSYTMMGNAGDAGLIPRICEGLFSKISEKTKRNEASFRTEVSYLEIYNERVRDLLRRKSSKTNNLRIREHPKEGPYVEDLSKHLVQNYTDVEELMDAGNINRTTAATGMNDVSSRSHAIFTINFTQAKFDSEMPCETVSKIHLVDLAGSERADATGATGVRLKEGGNINKSLVTLGNVISALADLSQDATNPLSKKKQVFVPYRDSVLTWLLKDSLGGNSKTIMIATISPADVNYGETLSTLRYANRAKNIINKPTINEDPNVKLIRELRAEIARLKALLAQGNQIALLDSPTALSMEEKLQQNEARVQELTKEWTNKWNETQDILKEQTLALRKEGIGVVLDSELPHLIGIDDDLLSTGIILYHLKEGQTYVGREDAVTEQDIVLHGLDLESEHCIFENLNGTVNLIPLNGAQCSVNGIQITEATHLNQGAVILLGRTNMFRFNHPKEAAKLREKRKSGLLSSFSLSMTDLSKSCENLSAVMLYNPGLFPVKGPICLRLEFERQQREELEKLESKRKQIEEMEEKQRSDKAELVRMQQEVESQRKETEIVQLQIRKQEESLKRRSVHIESRLKDLLAEKEKFEEERLREQQEIELQKKKQQEEIFVRVKEELQRLQELNHNEKAEKMQIFRELEKLKKDKDEQYIKLESEKKRLEEQEREQVMLVAHLEEQLREKQVMIELLKRGDVQRVEEEKRDLEDIRESLLKVKEARSEGDENHEELEKAQHDFIGFKKKQLEQLTILAKDLVQQMDRLEKEIADEKRALEHLKCAHEEHLNLKRDDENFVDAVLKAEEVDKIKPAEYRLQSKVRQLEYLKSNHLPALLEEKQRAAEVLDRGLLGLDNTLYQIEKEIEEKEEQLAQYRASTNQLQQLQETFEFTANVARQEEKVRKKEKEILESREKQQREALEQAVAKLERRHSALQRRSTIDFEIEEQKQKLATLNNSCSEQAGLQASLEAEQKALEQDRERLDQEIQQLKQKIYEGDGGQKGNHGTLEERLSHTTSPASPTKPQPPAAPLVDDRINAFIEQEVQRRLQNIHHKAEDNDVSLSWSTESLKDNERLNNGTVQRKLKYERMVCRSLGANPDDLKDPIKVSIPRYVLCGQGKDAHYEFEIKITVLDETWTVFRRYSRFREMHKTLKLKYPELATLEFPPKKLFGNKDERVIAERRSHLEKYLRSFFSAMLKSPSSPLHIDKVGLTLSKHTICEFSPFFRKGVFDYSSHGTS</sequence>
<gene>
    <name evidence="22" type="primary">KIF16B</name>
    <name evidence="22" type="ORF">FQV14_0000930</name>
</gene>
<dbReference type="SMART" id="SM00312">
    <property type="entry name" value="PX"/>
    <property type="match status" value="1"/>
</dbReference>
<evidence type="ECO:0000256" key="17">
    <source>
        <dbReference type="PROSITE-ProRule" id="PRU00283"/>
    </source>
</evidence>
<dbReference type="InterPro" id="IPR000253">
    <property type="entry name" value="FHA_dom"/>
</dbReference>
<dbReference type="GO" id="GO:0008017">
    <property type="term" value="F:microtubule binding"/>
    <property type="evidence" value="ECO:0007669"/>
    <property type="project" value="InterPro"/>
</dbReference>
<keyword evidence="9 17" id="KW-0067">ATP-binding</keyword>
<dbReference type="InterPro" id="IPR001752">
    <property type="entry name" value="Kinesin_motor_dom"/>
</dbReference>
<reference evidence="22 23" key="1">
    <citation type="journal article" date="2019" name="Gigascience">
        <title>High-coverage genomes to elucidate the evolution of penguins.</title>
        <authorList>
            <person name="Pan H."/>
            <person name="Cole T.L."/>
            <person name="Bi X."/>
            <person name="Fang M."/>
            <person name="Zhou C."/>
            <person name="Yang Z."/>
            <person name="Ksepka D.T."/>
            <person name="Hart T."/>
            <person name="Bouzat J.L."/>
            <person name="Argilla L.S."/>
            <person name="Bertelsen M.F."/>
            <person name="Boersma P.D."/>
            <person name="Bost C.A."/>
            <person name="Cherel Y."/>
            <person name="Dann P."/>
            <person name="Fiddaman S.R."/>
            <person name="Howard P."/>
            <person name="Labuschagne K."/>
            <person name="Mattern T."/>
            <person name="Miller G."/>
            <person name="Parker P."/>
            <person name="Phillips R.A."/>
            <person name="Quillfeldt P."/>
            <person name="Ryan P.G."/>
            <person name="Taylor H."/>
            <person name="Thompson D.R."/>
            <person name="Young M.J."/>
            <person name="Ellegaard M.R."/>
            <person name="Gilbert M.T.P."/>
            <person name="Sinding M.S."/>
            <person name="Pacheco G."/>
            <person name="Shepherd L.D."/>
            <person name="Tennyson A.J.D."/>
            <person name="Grosser S."/>
            <person name="Kay E."/>
            <person name="Nupen L.J."/>
            <person name="Ellenberg U."/>
            <person name="Houston D.M."/>
            <person name="Reeve A.H."/>
            <person name="Johnson K."/>
            <person name="Masello J.F."/>
            <person name="Stracke T."/>
            <person name="McKinlay B."/>
            <person name="Borboroglu P.G."/>
            <person name="Zhang D.X."/>
            <person name="Zhang G."/>
        </authorList>
    </citation>
    <scope>NUCLEOTIDE SEQUENCE [LARGE SCALE GENOMIC DNA]</scope>
    <source>
        <strain evidence="22">Ant 5</strain>
    </source>
</reference>
<keyword evidence="14" id="KW-0206">Cytoskeleton</keyword>
<keyword evidence="5" id="KW-0597">Phosphoprotein</keyword>
<dbReference type="Pfam" id="PF00787">
    <property type="entry name" value="PX"/>
    <property type="match status" value="1"/>
</dbReference>
<feature type="coiled-coil region" evidence="18">
    <location>
        <begin position="930"/>
        <end position="1017"/>
    </location>
</feature>
<dbReference type="GO" id="GO:0035091">
    <property type="term" value="F:phosphatidylinositol binding"/>
    <property type="evidence" value="ECO:0007669"/>
    <property type="project" value="InterPro"/>
</dbReference>
<dbReference type="SUPFAM" id="SSF64268">
    <property type="entry name" value="PX domain"/>
    <property type="match status" value="1"/>
</dbReference>
<dbReference type="FunFam" id="3.40.850.10:FF:000021">
    <property type="entry name" value="kinesin-like protein KIF16B isoform X1"/>
    <property type="match status" value="1"/>
</dbReference>
<evidence type="ECO:0000256" key="2">
    <source>
        <dbReference type="ARBA" id="ARBA00004186"/>
    </source>
</evidence>
<keyword evidence="7 17" id="KW-0547">Nucleotide-binding</keyword>
<dbReference type="GO" id="GO:0007018">
    <property type="term" value="P:microtubule-based movement"/>
    <property type="evidence" value="ECO:0007669"/>
    <property type="project" value="InterPro"/>
</dbReference>
<evidence type="ECO:0000256" key="5">
    <source>
        <dbReference type="ARBA" id="ARBA00022553"/>
    </source>
</evidence>
<feature type="coiled-coil region" evidence="18">
    <location>
        <begin position="1045"/>
        <end position="1072"/>
    </location>
</feature>
<feature type="binding site" evidence="17">
    <location>
        <begin position="87"/>
        <end position="94"/>
    </location>
    <ligand>
        <name>ATP</name>
        <dbReference type="ChEBI" id="CHEBI:30616"/>
    </ligand>
</feature>
<evidence type="ECO:0000256" key="9">
    <source>
        <dbReference type="ARBA" id="ARBA00022840"/>
    </source>
</evidence>
<evidence type="ECO:0000313" key="23">
    <source>
        <dbReference type="Proteomes" id="UP000725257"/>
    </source>
</evidence>
<evidence type="ECO:0000256" key="18">
    <source>
        <dbReference type="SAM" id="Coils"/>
    </source>
</evidence>
<keyword evidence="8" id="KW-0967">Endosome</keyword>
<protein>
    <recommendedName>
        <fullName evidence="16">Kinesin-like protein KIF16B</fullName>
    </recommendedName>
</protein>
<dbReference type="Gene3D" id="3.40.850.10">
    <property type="entry name" value="Kinesin motor domain"/>
    <property type="match status" value="1"/>
</dbReference>
<dbReference type="GO" id="GO:0005874">
    <property type="term" value="C:microtubule"/>
    <property type="evidence" value="ECO:0007669"/>
    <property type="project" value="UniProtKB-KW"/>
</dbReference>
<dbReference type="PANTHER" id="PTHR47117">
    <property type="entry name" value="STAR-RELATED LIPID TRANSFER PROTEIN 9"/>
    <property type="match status" value="1"/>
</dbReference>